<evidence type="ECO:0000256" key="1">
    <source>
        <dbReference type="SAM" id="Phobius"/>
    </source>
</evidence>
<protein>
    <submittedName>
        <fullName evidence="2">Uncharacterized protein</fullName>
    </submittedName>
</protein>
<proteinExistence type="predicted"/>
<name>A0A6J4LYD8_9ACTN</name>
<keyword evidence="1" id="KW-0812">Transmembrane</keyword>
<gene>
    <name evidence="2" type="ORF">AVDCRST_MAG72-1049</name>
</gene>
<dbReference type="EMBL" id="CADCUJ010000048">
    <property type="protein sequence ID" value="CAA9344733.1"/>
    <property type="molecule type" value="Genomic_DNA"/>
</dbReference>
<dbReference type="AlphaFoldDB" id="A0A6J4LYD8"/>
<reference evidence="2" key="1">
    <citation type="submission" date="2020-02" db="EMBL/GenBank/DDBJ databases">
        <authorList>
            <person name="Meier V. D."/>
        </authorList>
    </citation>
    <scope>NUCLEOTIDE SEQUENCE</scope>
    <source>
        <strain evidence="2">AVDCRST_MAG72</strain>
    </source>
</reference>
<feature type="transmembrane region" description="Helical" evidence="1">
    <location>
        <begin position="47"/>
        <end position="67"/>
    </location>
</feature>
<sequence length="79" mass="8048">MVPAMPDQRRRLSRASALLVVASASVAGGLAAADPSLRAALLPDRGTAGLVGTVGAFGLALALGEVLHGRSRRPRYEKG</sequence>
<keyword evidence="1" id="KW-0472">Membrane</keyword>
<organism evidence="2">
    <name type="scientific">uncultured Nocardioidaceae bacterium</name>
    <dbReference type="NCBI Taxonomy" id="253824"/>
    <lineage>
        <taxon>Bacteria</taxon>
        <taxon>Bacillati</taxon>
        <taxon>Actinomycetota</taxon>
        <taxon>Actinomycetes</taxon>
        <taxon>Propionibacteriales</taxon>
        <taxon>Nocardioidaceae</taxon>
        <taxon>environmental samples</taxon>
    </lineage>
</organism>
<keyword evidence="1" id="KW-1133">Transmembrane helix</keyword>
<accession>A0A6J4LYD8</accession>
<evidence type="ECO:0000313" key="2">
    <source>
        <dbReference type="EMBL" id="CAA9344733.1"/>
    </source>
</evidence>